<evidence type="ECO:0000256" key="2">
    <source>
        <dbReference type="ARBA" id="ARBA00022801"/>
    </source>
</evidence>
<keyword evidence="5" id="KW-1185">Reference proteome</keyword>
<dbReference type="PANTHER" id="PTHR43248">
    <property type="entry name" value="2-SUCCINYL-6-HYDROXY-2,4-CYCLOHEXADIENE-1-CARBOXYLATE SYNTHASE"/>
    <property type="match status" value="1"/>
</dbReference>
<dbReference type="PRINTS" id="PR00793">
    <property type="entry name" value="PROAMNOPTASE"/>
</dbReference>
<proteinExistence type="inferred from homology"/>
<evidence type="ECO:0000256" key="1">
    <source>
        <dbReference type="ARBA" id="ARBA00010088"/>
    </source>
</evidence>
<reference evidence="4 5" key="1">
    <citation type="submission" date="2020-12" db="EMBL/GenBank/DDBJ databases">
        <title>Microbacterium sp. HY060.</title>
        <authorList>
            <person name="Zhou J."/>
        </authorList>
    </citation>
    <scope>NUCLEOTIDE SEQUENCE [LARGE SCALE GENOMIC DNA]</scope>
    <source>
        <strain evidence="4 5">HY60</strain>
    </source>
</reference>
<dbReference type="InterPro" id="IPR002410">
    <property type="entry name" value="Peptidase_S33"/>
</dbReference>
<dbReference type="Gene3D" id="3.40.50.1820">
    <property type="entry name" value="alpha/beta hydrolase"/>
    <property type="match status" value="1"/>
</dbReference>
<dbReference type="SUPFAM" id="SSF53474">
    <property type="entry name" value="alpha/beta-Hydrolases"/>
    <property type="match status" value="1"/>
</dbReference>
<dbReference type="PANTHER" id="PTHR43248:SF2">
    <property type="entry name" value="PROLYL AMINOPEPTIDASE"/>
    <property type="match status" value="1"/>
</dbReference>
<dbReference type="RefSeq" id="WP_166987572.1">
    <property type="nucleotide sequence ID" value="NZ_CP061169.1"/>
</dbReference>
<organism evidence="4 5">
    <name type="scientific">Paramicrobacterium chengjingii</name>
    <dbReference type="NCBI Taxonomy" id="2769067"/>
    <lineage>
        <taxon>Bacteria</taxon>
        <taxon>Bacillati</taxon>
        <taxon>Actinomycetota</taxon>
        <taxon>Actinomycetes</taxon>
        <taxon>Micrococcales</taxon>
        <taxon>Microbacteriaceae</taxon>
        <taxon>Paramicrobacterium</taxon>
    </lineage>
</organism>
<evidence type="ECO:0000313" key="5">
    <source>
        <dbReference type="Proteomes" id="UP000662814"/>
    </source>
</evidence>
<sequence length="439" mass="48674">MIVDSYTMPGIHVVDHELVVPLNWFDDGDSRQITVFARELVAADKQNETLPAIVYLQGGPGGKSPRPVDASGWIGELLKTHRVILPDQRGTGRSSRVDARGIQAIDGAQNQADYLACFRADSIVRDLEHLRVHEFGGGRWETLGQSYGGFLTLSYLSHAPDGLAACYVTGGLAGLDPAAAEVYRRTYPRTAAKNRVFQKRYPGDVDTVSRVADRLAQNDVLLPDGDVLTVRRLQSLGIDFGMKPGFERMHWLFDEAFATTAGDAELSDTFLAQVLARTSFADNPLFAVMQESIYGHRGAGATAWAAQREHERHPEFSDDARPLLFTGEMMYPWMFDEIRLLKPFTPAVELLASRDDWGPLYDHDRLRDNEVPVAAAVYYDDMYVDAHLQLDTVSRVGNARGWVTNEFEHDGIGSGTVVSRLRQMVAEFGGPIDNTKGSR</sequence>
<dbReference type="InterPro" id="IPR000073">
    <property type="entry name" value="AB_hydrolase_1"/>
</dbReference>
<feature type="domain" description="AB hydrolase-1" evidence="3">
    <location>
        <begin position="51"/>
        <end position="183"/>
    </location>
</feature>
<evidence type="ECO:0000259" key="3">
    <source>
        <dbReference type="Pfam" id="PF00561"/>
    </source>
</evidence>
<dbReference type="InterPro" id="IPR029058">
    <property type="entry name" value="AB_hydrolase_fold"/>
</dbReference>
<name>A0ABX6YH28_9MICO</name>
<protein>
    <submittedName>
        <fullName evidence="4">Alpha/beta fold hydrolase</fullName>
    </submittedName>
</protein>
<gene>
    <name evidence="4" type="ORF">HCR76_14905</name>
</gene>
<keyword evidence="2 4" id="KW-0378">Hydrolase</keyword>
<accession>A0ABX6YH28</accession>
<dbReference type="Proteomes" id="UP000662814">
    <property type="component" value="Chromosome"/>
</dbReference>
<dbReference type="GO" id="GO:0016787">
    <property type="term" value="F:hydrolase activity"/>
    <property type="evidence" value="ECO:0007669"/>
    <property type="project" value="UniProtKB-KW"/>
</dbReference>
<comment type="similarity">
    <text evidence="1">Belongs to the peptidase S33 family.</text>
</comment>
<evidence type="ECO:0000313" key="4">
    <source>
        <dbReference type="EMBL" id="QPZ38061.1"/>
    </source>
</evidence>
<dbReference type="Pfam" id="PF00561">
    <property type="entry name" value="Abhydrolase_1"/>
    <property type="match status" value="1"/>
</dbReference>
<dbReference type="EMBL" id="CP061169">
    <property type="protein sequence ID" value="QPZ38061.1"/>
    <property type="molecule type" value="Genomic_DNA"/>
</dbReference>
<dbReference type="InterPro" id="IPR051601">
    <property type="entry name" value="Serine_prot/Carboxylest_S33"/>
</dbReference>